<name>X1IFF7_9ZZZZ</name>
<evidence type="ECO:0000313" key="2">
    <source>
        <dbReference type="EMBL" id="GAH64854.1"/>
    </source>
</evidence>
<sequence>MKKKDRLILEAGCGTGRFCCLLARDFPDAQVIGMDISPNSLKIANRLKECLQSQMSLL</sequence>
<dbReference type="Pfam" id="PF13847">
    <property type="entry name" value="Methyltransf_31"/>
    <property type="match status" value="1"/>
</dbReference>
<protein>
    <recommendedName>
        <fullName evidence="1">Methyltransferase domain-containing protein</fullName>
    </recommendedName>
</protein>
<dbReference type="InterPro" id="IPR025714">
    <property type="entry name" value="Methyltranfer_dom"/>
</dbReference>
<evidence type="ECO:0000259" key="1">
    <source>
        <dbReference type="Pfam" id="PF13847"/>
    </source>
</evidence>
<gene>
    <name evidence="2" type="ORF">S03H2_54210</name>
</gene>
<dbReference type="EMBL" id="BARU01034549">
    <property type="protein sequence ID" value="GAH64854.1"/>
    <property type="molecule type" value="Genomic_DNA"/>
</dbReference>
<accession>X1IFF7</accession>
<reference evidence="2" key="1">
    <citation type="journal article" date="2014" name="Front. Microbiol.">
        <title>High frequency of phylogenetically diverse reductive dehalogenase-homologous genes in deep subseafloor sedimentary metagenomes.</title>
        <authorList>
            <person name="Kawai M."/>
            <person name="Futagami T."/>
            <person name="Toyoda A."/>
            <person name="Takaki Y."/>
            <person name="Nishi S."/>
            <person name="Hori S."/>
            <person name="Arai W."/>
            <person name="Tsubouchi T."/>
            <person name="Morono Y."/>
            <person name="Uchiyama I."/>
            <person name="Ito T."/>
            <person name="Fujiyama A."/>
            <person name="Inagaki F."/>
            <person name="Takami H."/>
        </authorList>
    </citation>
    <scope>NUCLEOTIDE SEQUENCE</scope>
    <source>
        <strain evidence="2">Expedition CK06-06</strain>
    </source>
</reference>
<dbReference type="Gene3D" id="3.40.50.150">
    <property type="entry name" value="Vaccinia Virus protein VP39"/>
    <property type="match status" value="1"/>
</dbReference>
<feature type="domain" description="Methyltransferase" evidence="1">
    <location>
        <begin position="3"/>
        <end position="52"/>
    </location>
</feature>
<dbReference type="AlphaFoldDB" id="X1IFF7"/>
<comment type="caution">
    <text evidence="2">The sequence shown here is derived from an EMBL/GenBank/DDBJ whole genome shotgun (WGS) entry which is preliminary data.</text>
</comment>
<dbReference type="SUPFAM" id="SSF53335">
    <property type="entry name" value="S-adenosyl-L-methionine-dependent methyltransferases"/>
    <property type="match status" value="1"/>
</dbReference>
<organism evidence="2">
    <name type="scientific">marine sediment metagenome</name>
    <dbReference type="NCBI Taxonomy" id="412755"/>
    <lineage>
        <taxon>unclassified sequences</taxon>
        <taxon>metagenomes</taxon>
        <taxon>ecological metagenomes</taxon>
    </lineage>
</organism>
<dbReference type="CDD" id="cd02440">
    <property type="entry name" value="AdoMet_MTases"/>
    <property type="match status" value="1"/>
</dbReference>
<proteinExistence type="predicted"/>
<dbReference type="InterPro" id="IPR029063">
    <property type="entry name" value="SAM-dependent_MTases_sf"/>
</dbReference>